<feature type="compositionally biased region" description="Low complexity" evidence="1">
    <location>
        <begin position="496"/>
        <end position="505"/>
    </location>
</feature>
<feature type="compositionally biased region" description="Low complexity" evidence="1">
    <location>
        <begin position="525"/>
        <end position="547"/>
    </location>
</feature>
<keyword evidence="3" id="KW-1185">Reference proteome</keyword>
<feature type="region of interest" description="Disordered" evidence="1">
    <location>
        <begin position="1"/>
        <end position="55"/>
    </location>
</feature>
<protein>
    <submittedName>
        <fullName evidence="2">Uncharacterized protein</fullName>
    </submittedName>
</protein>
<feature type="region of interest" description="Disordered" evidence="1">
    <location>
        <begin position="397"/>
        <end position="429"/>
    </location>
</feature>
<organism evidence="2 3">
    <name type="scientific">Sistotremastrum suecicum HHB10207 ss-3</name>
    <dbReference type="NCBI Taxonomy" id="1314776"/>
    <lineage>
        <taxon>Eukaryota</taxon>
        <taxon>Fungi</taxon>
        <taxon>Dikarya</taxon>
        <taxon>Basidiomycota</taxon>
        <taxon>Agaricomycotina</taxon>
        <taxon>Agaricomycetes</taxon>
        <taxon>Sistotremastrales</taxon>
        <taxon>Sistotremastraceae</taxon>
        <taxon>Sistotremastrum</taxon>
    </lineage>
</organism>
<feature type="compositionally biased region" description="Polar residues" evidence="1">
    <location>
        <begin position="99"/>
        <end position="108"/>
    </location>
</feature>
<dbReference type="EMBL" id="KV428031">
    <property type="protein sequence ID" value="KZT40545.1"/>
    <property type="molecule type" value="Genomic_DNA"/>
</dbReference>
<dbReference type="AlphaFoldDB" id="A0A166FDG9"/>
<accession>A0A166FDG9</accession>
<feature type="compositionally biased region" description="Basic and acidic residues" evidence="1">
    <location>
        <begin position="21"/>
        <end position="42"/>
    </location>
</feature>
<evidence type="ECO:0000313" key="3">
    <source>
        <dbReference type="Proteomes" id="UP000076798"/>
    </source>
</evidence>
<evidence type="ECO:0000256" key="1">
    <source>
        <dbReference type="SAM" id="MobiDB-lite"/>
    </source>
</evidence>
<dbReference type="Proteomes" id="UP000076798">
    <property type="component" value="Unassembled WGS sequence"/>
</dbReference>
<feature type="region of interest" description="Disordered" evidence="1">
    <location>
        <begin position="496"/>
        <end position="560"/>
    </location>
</feature>
<dbReference type="STRING" id="1314776.A0A166FDG9"/>
<gene>
    <name evidence="2" type="ORF">SISSUDRAFT_464347</name>
</gene>
<evidence type="ECO:0000313" key="2">
    <source>
        <dbReference type="EMBL" id="KZT40545.1"/>
    </source>
</evidence>
<reference evidence="2 3" key="1">
    <citation type="journal article" date="2016" name="Mol. Biol. Evol.">
        <title>Comparative Genomics of Early-Diverging Mushroom-Forming Fungi Provides Insights into the Origins of Lignocellulose Decay Capabilities.</title>
        <authorList>
            <person name="Nagy L.G."/>
            <person name="Riley R."/>
            <person name="Tritt A."/>
            <person name="Adam C."/>
            <person name="Daum C."/>
            <person name="Floudas D."/>
            <person name="Sun H."/>
            <person name="Yadav J.S."/>
            <person name="Pangilinan J."/>
            <person name="Larsson K.H."/>
            <person name="Matsuura K."/>
            <person name="Barry K."/>
            <person name="Labutti K."/>
            <person name="Kuo R."/>
            <person name="Ohm R.A."/>
            <person name="Bhattacharya S.S."/>
            <person name="Shirouzu T."/>
            <person name="Yoshinaga Y."/>
            <person name="Martin F.M."/>
            <person name="Grigoriev I.V."/>
            <person name="Hibbett D.S."/>
        </authorList>
    </citation>
    <scope>NUCLEOTIDE SEQUENCE [LARGE SCALE GENOMIC DNA]</scope>
    <source>
        <strain evidence="2 3">HHB10207 ss-3</strain>
    </source>
</reference>
<proteinExistence type="predicted"/>
<dbReference type="OrthoDB" id="411372at2759"/>
<name>A0A166FDG9_9AGAM</name>
<feature type="compositionally biased region" description="Polar residues" evidence="1">
    <location>
        <begin position="368"/>
        <end position="381"/>
    </location>
</feature>
<sequence>MSMDRKNKKAAQQAANGGSGKGDRNGRKEVEGGKNDGHRERGASSGPLPTRVKLAGTGLKAPISISKATISPSAPAPALTDVDFDLGGLDDRSHDAASTKANAQQPTDVVSAPSTKATTPPQTPPNPNTTQRSPTDSHRPPALPLHTPSAPRGFVRSDGSPVIDFGPVGSPPRSSPITTGLHIPSSTQPILNGFSSGTSPPIASSFKASSPFSAPGGNSIFMSYNIREEDPMGNEITRHPTLASSLGPGTTLGSRGWDIQAGRSRYGSASAGLGGDHNVDTESSAFLDDNNDLEDFLPSSLTELLTPDEKRRRLSRSNNARPTLESLHHRHSRSVPALSLLDNMSNLWGDGNQRSTQHQHENPGHAFGTTSNGPSPSILGTSNVSAGFLPNVHMARPAGAGSRTVSDTQALQSSLARSPPSHTGLLGRALNEGGSSYLGMHPVGLRSSNHEDMLSAGLNHLALSPSSRALQAHAPGSSLPKGLAAGYSRIHARPGPLMSPSSYGPLSPPLPANASEDGSTSPNPSRVSYSAAAAGSRGRSPSAGNGSTPPIPMQIGSGAYRRAYPTPLSPLALGAVTADDDVTLFDMDGFEDPSHA</sequence>
<feature type="region of interest" description="Disordered" evidence="1">
    <location>
        <begin position="67"/>
        <end position="185"/>
    </location>
</feature>
<feature type="compositionally biased region" description="Polar residues" evidence="1">
    <location>
        <begin position="403"/>
        <end position="416"/>
    </location>
</feature>
<feature type="region of interest" description="Disordered" evidence="1">
    <location>
        <begin position="307"/>
        <end position="331"/>
    </location>
</feature>
<feature type="region of interest" description="Disordered" evidence="1">
    <location>
        <begin position="348"/>
        <end position="381"/>
    </location>
</feature>